<dbReference type="InterPro" id="IPR014756">
    <property type="entry name" value="Ig_E-set"/>
</dbReference>
<feature type="chain" id="PRO_5042874172" description="MD-2-related lipid-recognition domain-containing protein" evidence="1">
    <location>
        <begin position="26"/>
        <end position="157"/>
    </location>
</feature>
<dbReference type="Pfam" id="PF02221">
    <property type="entry name" value="E1_DerP2_DerF2"/>
    <property type="match status" value="1"/>
</dbReference>
<dbReference type="PANTHER" id="PTHR11306">
    <property type="entry name" value="NIEMANN PICK TYPE C2 PROTEIN NPC2-RELATED"/>
    <property type="match status" value="1"/>
</dbReference>
<name>A0AAP0H0U5_9ASTR</name>
<proteinExistence type="predicted"/>
<evidence type="ECO:0000256" key="1">
    <source>
        <dbReference type="SAM" id="SignalP"/>
    </source>
</evidence>
<organism evidence="3 4">
    <name type="scientific">Deinandra increscens subsp. villosa</name>
    <dbReference type="NCBI Taxonomy" id="3103831"/>
    <lineage>
        <taxon>Eukaryota</taxon>
        <taxon>Viridiplantae</taxon>
        <taxon>Streptophyta</taxon>
        <taxon>Embryophyta</taxon>
        <taxon>Tracheophyta</taxon>
        <taxon>Spermatophyta</taxon>
        <taxon>Magnoliopsida</taxon>
        <taxon>eudicotyledons</taxon>
        <taxon>Gunneridae</taxon>
        <taxon>Pentapetalae</taxon>
        <taxon>asterids</taxon>
        <taxon>campanulids</taxon>
        <taxon>Asterales</taxon>
        <taxon>Asteraceae</taxon>
        <taxon>Asteroideae</taxon>
        <taxon>Heliantheae alliance</taxon>
        <taxon>Madieae</taxon>
        <taxon>Madiinae</taxon>
        <taxon>Deinandra</taxon>
    </lineage>
</organism>
<feature type="domain" description="MD-2-related lipid-recognition" evidence="2">
    <location>
        <begin position="28"/>
        <end position="143"/>
    </location>
</feature>
<dbReference type="Proteomes" id="UP001408789">
    <property type="component" value="Unassembled WGS sequence"/>
</dbReference>
<comment type="caution">
    <text evidence="3">The sequence shown here is derived from an EMBL/GenBank/DDBJ whole genome shotgun (WGS) entry which is preliminary data.</text>
</comment>
<accession>A0AAP0H0U5</accession>
<evidence type="ECO:0000313" key="3">
    <source>
        <dbReference type="EMBL" id="KAK9068536.1"/>
    </source>
</evidence>
<evidence type="ECO:0000259" key="2">
    <source>
        <dbReference type="SMART" id="SM00737"/>
    </source>
</evidence>
<dbReference type="EMBL" id="JBCNJP010000014">
    <property type="protein sequence ID" value="KAK9068536.1"/>
    <property type="molecule type" value="Genomic_DNA"/>
</dbReference>
<keyword evidence="4" id="KW-1185">Reference proteome</keyword>
<gene>
    <name evidence="3" type="ORF">SSX86_012651</name>
</gene>
<feature type="signal peptide" evidence="1">
    <location>
        <begin position="1"/>
        <end position="25"/>
    </location>
</feature>
<protein>
    <recommendedName>
        <fullName evidence="2">MD-2-related lipid-recognition domain-containing protein</fullName>
    </recommendedName>
</protein>
<dbReference type="SMART" id="SM00737">
    <property type="entry name" value="ML"/>
    <property type="match status" value="1"/>
</dbReference>
<sequence length="157" mass="17018">MEGIRSNLFIALLYFLSVTAPSIHATDFKYCNKKKDYAVTISGVEISPDPITKGKETSFIISAFTDKPLSGGKVVIGVAYFGWSVFSKTGDLCANISCPIPTGDFTISYSQLLPAIAPPGSYTLTLKVQDANKSDLTCIKFDFSIGFFLSSERLTDT</sequence>
<dbReference type="GO" id="GO:0032934">
    <property type="term" value="F:sterol binding"/>
    <property type="evidence" value="ECO:0007669"/>
    <property type="project" value="InterPro"/>
</dbReference>
<keyword evidence="1" id="KW-0732">Signal</keyword>
<dbReference type="AlphaFoldDB" id="A0AAP0H0U5"/>
<dbReference type="InterPro" id="IPR039670">
    <property type="entry name" value="NPC2-like"/>
</dbReference>
<reference evidence="3 4" key="1">
    <citation type="submission" date="2024-04" db="EMBL/GenBank/DDBJ databases">
        <title>The reference genome of an endangered Asteraceae, Deinandra increscens subsp. villosa, native to the Central Coast of California.</title>
        <authorList>
            <person name="Guilliams M."/>
            <person name="Hasenstab-Lehman K."/>
            <person name="Meyer R."/>
            <person name="Mcevoy S."/>
        </authorList>
    </citation>
    <scope>NUCLEOTIDE SEQUENCE [LARGE SCALE GENOMIC DNA]</scope>
    <source>
        <tissue evidence="3">Leaf</tissue>
    </source>
</reference>
<evidence type="ECO:0000313" key="4">
    <source>
        <dbReference type="Proteomes" id="UP001408789"/>
    </source>
</evidence>
<dbReference type="GO" id="GO:0015918">
    <property type="term" value="P:sterol transport"/>
    <property type="evidence" value="ECO:0007669"/>
    <property type="project" value="InterPro"/>
</dbReference>
<dbReference type="PANTHER" id="PTHR11306:SF43">
    <property type="entry name" value="IMMUNOGLOBULIN E-SET-RELATED"/>
    <property type="match status" value="1"/>
</dbReference>
<dbReference type="Gene3D" id="2.60.40.770">
    <property type="match status" value="1"/>
</dbReference>
<dbReference type="InterPro" id="IPR003172">
    <property type="entry name" value="ML_dom"/>
</dbReference>
<dbReference type="SUPFAM" id="SSF81296">
    <property type="entry name" value="E set domains"/>
    <property type="match status" value="1"/>
</dbReference>